<dbReference type="Proteomes" id="UP000799772">
    <property type="component" value="Unassembled WGS sequence"/>
</dbReference>
<accession>A0A9P4M751</accession>
<dbReference type="GO" id="GO:0016538">
    <property type="term" value="F:cyclin-dependent protein serine/threonine kinase regulator activity"/>
    <property type="evidence" value="ECO:0007669"/>
    <property type="project" value="InterPro"/>
</dbReference>
<dbReference type="SUPFAM" id="SSF47954">
    <property type="entry name" value="Cyclin-like"/>
    <property type="match status" value="2"/>
</dbReference>
<name>A0A9P4M751_9PEZI</name>
<dbReference type="GO" id="GO:0006357">
    <property type="term" value="P:regulation of transcription by RNA polymerase II"/>
    <property type="evidence" value="ECO:0007669"/>
    <property type="project" value="InterPro"/>
</dbReference>
<protein>
    <recommendedName>
        <fullName evidence="3">Cyclin</fullName>
    </recommendedName>
</protein>
<sequence>MAPEVRPPSHLSNPLATLEQLSTSGSQLDGISADLETSILFAGATLTQAAGILLHLPQDIIASAIVTYSRFWVGAEGGSLREYGAKDISAASIYLTAKLSAFPKSPRSVLNVYSFLAAVPSTFTDLDKFSELDYEESCYLSEGAYQSRRNLLTKMETIILRVLGFQTHVALPYALCINYLQALDVFKGPSGKALASKAFEYLNASLLNPQLLYLTHQPPALATSAIYLAAREIGVKLPEEEWWEVFDTDREELGFLVVAMLSMEGFVGEEKGKWEGGSVPLTVEGVEKEIERRNGVNGHDTL</sequence>
<dbReference type="Gene3D" id="1.10.472.10">
    <property type="entry name" value="Cyclin-like"/>
    <property type="match status" value="2"/>
</dbReference>
<evidence type="ECO:0000313" key="1">
    <source>
        <dbReference type="EMBL" id="KAF2096987.1"/>
    </source>
</evidence>
<dbReference type="EMBL" id="ML978128">
    <property type="protein sequence ID" value="KAF2096987.1"/>
    <property type="molecule type" value="Genomic_DNA"/>
</dbReference>
<dbReference type="OrthoDB" id="10264655at2759"/>
<reference evidence="1" key="1">
    <citation type="journal article" date="2020" name="Stud. Mycol.">
        <title>101 Dothideomycetes genomes: a test case for predicting lifestyles and emergence of pathogens.</title>
        <authorList>
            <person name="Haridas S."/>
            <person name="Albert R."/>
            <person name="Binder M."/>
            <person name="Bloem J."/>
            <person name="Labutti K."/>
            <person name="Salamov A."/>
            <person name="Andreopoulos B."/>
            <person name="Baker S."/>
            <person name="Barry K."/>
            <person name="Bills G."/>
            <person name="Bluhm B."/>
            <person name="Cannon C."/>
            <person name="Castanera R."/>
            <person name="Culley D."/>
            <person name="Daum C."/>
            <person name="Ezra D."/>
            <person name="Gonzalez J."/>
            <person name="Henrissat B."/>
            <person name="Kuo A."/>
            <person name="Liang C."/>
            <person name="Lipzen A."/>
            <person name="Lutzoni F."/>
            <person name="Magnuson J."/>
            <person name="Mondo S."/>
            <person name="Nolan M."/>
            <person name="Ohm R."/>
            <person name="Pangilinan J."/>
            <person name="Park H.-J."/>
            <person name="Ramirez L."/>
            <person name="Alfaro M."/>
            <person name="Sun H."/>
            <person name="Tritt A."/>
            <person name="Yoshinaga Y."/>
            <person name="Zwiers L.-H."/>
            <person name="Turgeon B."/>
            <person name="Goodwin S."/>
            <person name="Spatafora J."/>
            <person name="Crous P."/>
            <person name="Grigoriev I."/>
        </authorList>
    </citation>
    <scope>NUCLEOTIDE SEQUENCE</scope>
    <source>
        <strain evidence="1">CBS 133067</strain>
    </source>
</reference>
<evidence type="ECO:0008006" key="3">
    <source>
        <dbReference type="Google" id="ProtNLM"/>
    </source>
</evidence>
<gene>
    <name evidence="1" type="ORF">NA57DRAFT_41396</name>
</gene>
<keyword evidence="2" id="KW-1185">Reference proteome</keyword>
<dbReference type="InterPro" id="IPR043198">
    <property type="entry name" value="Cyclin/Ssn8"/>
</dbReference>
<comment type="caution">
    <text evidence="1">The sequence shown here is derived from an EMBL/GenBank/DDBJ whole genome shotgun (WGS) entry which is preliminary data.</text>
</comment>
<evidence type="ECO:0000313" key="2">
    <source>
        <dbReference type="Proteomes" id="UP000799772"/>
    </source>
</evidence>
<organism evidence="1 2">
    <name type="scientific">Rhizodiscina lignyota</name>
    <dbReference type="NCBI Taxonomy" id="1504668"/>
    <lineage>
        <taxon>Eukaryota</taxon>
        <taxon>Fungi</taxon>
        <taxon>Dikarya</taxon>
        <taxon>Ascomycota</taxon>
        <taxon>Pezizomycotina</taxon>
        <taxon>Dothideomycetes</taxon>
        <taxon>Pleosporomycetidae</taxon>
        <taxon>Aulographales</taxon>
        <taxon>Rhizodiscinaceae</taxon>
        <taxon>Rhizodiscina</taxon>
    </lineage>
</organism>
<dbReference type="InterPro" id="IPR036915">
    <property type="entry name" value="Cyclin-like_sf"/>
</dbReference>
<dbReference type="AlphaFoldDB" id="A0A9P4M751"/>
<dbReference type="PANTHER" id="PTHR10026">
    <property type="entry name" value="CYCLIN"/>
    <property type="match status" value="1"/>
</dbReference>
<proteinExistence type="predicted"/>
<dbReference type="FunFam" id="1.10.472.10:FF:000126">
    <property type="entry name" value="Cyclin domain protein"/>
    <property type="match status" value="1"/>
</dbReference>